<evidence type="ECO:0000256" key="1">
    <source>
        <dbReference type="SAM" id="MobiDB-lite"/>
    </source>
</evidence>
<reference evidence="2 3" key="1">
    <citation type="submission" date="2019-03" db="EMBL/GenBank/DDBJ databases">
        <title>Genomic Encyclopedia of Archaeal and Bacterial Type Strains, Phase II (KMG-II): from individual species to whole genera.</title>
        <authorList>
            <person name="Goeker M."/>
        </authorList>
    </citation>
    <scope>NUCLEOTIDE SEQUENCE [LARGE SCALE GENOMIC DNA]</scope>
    <source>
        <strain evidence="2 3">DSM 15388</strain>
    </source>
</reference>
<dbReference type="AlphaFoldDB" id="A0A4R3I335"/>
<feature type="compositionally biased region" description="Polar residues" evidence="1">
    <location>
        <begin position="41"/>
        <end position="54"/>
    </location>
</feature>
<protein>
    <submittedName>
        <fullName evidence="2">Uncharacterized protein</fullName>
    </submittedName>
</protein>
<accession>A0A4R3I335</accession>
<proteinExistence type="predicted"/>
<dbReference type="RefSeq" id="WP_165901911.1">
    <property type="nucleotide sequence ID" value="NZ_SLZR01000010.1"/>
</dbReference>
<gene>
    <name evidence="2" type="ORF">BCF53_110120</name>
</gene>
<dbReference type="Proteomes" id="UP000295793">
    <property type="component" value="Unassembled WGS sequence"/>
</dbReference>
<comment type="caution">
    <text evidence="2">The sequence shown here is derived from an EMBL/GenBank/DDBJ whole genome shotgun (WGS) entry which is preliminary data.</text>
</comment>
<dbReference type="EMBL" id="SLZR01000010">
    <property type="protein sequence ID" value="TCS40198.1"/>
    <property type="molecule type" value="Genomic_DNA"/>
</dbReference>
<feature type="compositionally biased region" description="Basic and acidic residues" evidence="1">
    <location>
        <begin position="28"/>
        <end position="38"/>
    </location>
</feature>
<evidence type="ECO:0000313" key="3">
    <source>
        <dbReference type="Proteomes" id="UP000295793"/>
    </source>
</evidence>
<feature type="region of interest" description="Disordered" evidence="1">
    <location>
        <begin position="24"/>
        <end position="54"/>
    </location>
</feature>
<keyword evidence="3" id="KW-1185">Reference proteome</keyword>
<name>A0A4R3I335_9GAMM</name>
<organism evidence="2 3">
    <name type="scientific">Reinekea marinisedimentorum</name>
    <dbReference type="NCBI Taxonomy" id="230495"/>
    <lineage>
        <taxon>Bacteria</taxon>
        <taxon>Pseudomonadati</taxon>
        <taxon>Pseudomonadota</taxon>
        <taxon>Gammaproteobacteria</taxon>
        <taxon>Oceanospirillales</taxon>
        <taxon>Saccharospirillaceae</taxon>
        <taxon>Reinekea</taxon>
    </lineage>
</organism>
<sequence>MKPTSQPYLNHFWAMTRRYLNLPGPHHSATDEGAEKRGHANTASRNYQQIAEGG</sequence>
<evidence type="ECO:0000313" key="2">
    <source>
        <dbReference type="EMBL" id="TCS40198.1"/>
    </source>
</evidence>